<dbReference type="PANTHER" id="PTHR11818:SF2">
    <property type="entry name" value="BETA_GAMMA CRYSTALLIN DOMAIN-CONTAINING PROTEIN 1"/>
    <property type="match status" value="1"/>
</dbReference>
<feature type="compositionally biased region" description="Polar residues" evidence="3">
    <location>
        <begin position="2382"/>
        <end position="2398"/>
    </location>
</feature>
<evidence type="ECO:0000313" key="5">
    <source>
        <dbReference type="EMBL" id="KAF3701529.1"/>
    </source>
</evidence>
<feature type="compositionally biased region" description="Polar residues" evidence="3">
    <location>
        <begin position="1588"/>
        <end position="1605"/>
    </location>
</feature>
<dbReference type="SUPFAM" id="SSF49695">
    <property type="entry name" value="gamma-Crystallin-like"/>
    <property type="match status" value="3"/>
</dbReference>
<feature type="compositionally biased region" description="Basic and acidic residues" evidence="3">
    <location>
        <begin position="458"/>
        <end position="468"/>
    </location>
</feature>
<reference evidence="5 6" key="1">
    <citation type="submission" date="2019-02" db="EMBL/GenBank/DDBJ databases">
        <title>Opniocepnalus argus genome.</title>
        <authorList>
            <person name="Zhou C."/>
            <person name="Xiao S."/>
        </authorList>
    </citation>
    <scope>NUCLEOTIDE SEQUENCE [LARGE SCALE GENOMIC DNA]</scope>
    <source>
        <strain evidence="5">OARG1902GOOAL</strain>
        <tissue evidence="5">Muscle</tissue>
    </source>
</reference>
<feature type="compositionally biased region" description="Basic and acidic residues" evidence="3">
    <location>
        <begin position="1764"/>
        <end position="1778"/>
    </location>
</feature>
<feature type="region of interest" description="Disordered" evidence="3">
    <location>
        <begin position="2241"/>
        <end position="2433"/>
    </location>
</feature>
<feature type="compositionally biased region" description="Polar residues" evidence="3">
    <location>
        <begin position="801"/>
        <end position="817"/>
    </location>
</feature>
<keyword evidence="6" id="KW-1185">Reference proteome</keyword>
<sequence length="3246" mass="357767">MYFSVVDLNRNKLENFEEKKGVFDRLSSFFNSKRRKSSSRQHSDASSDASSPTSPRSHQEDGLKTPSPSQKDSELTGLCDAFRTEAEHGDTLSQGSSLSALSIASVLANDPELPFAESNSSGRSSVREVNVCRVSTASGEKNSGNATPTSPEPATITHLNTDNISELSFTDLVVEEVSKRLQVNLEENILKNNEVFSENSRVSPTTMTSFNVPLSISSPVEAPKSPNLTSIILASKKASVKVGETGNITSLTGVKLRPQSSILHLKEEEDSVCMERENSRAKRKGHIFAGEIKDTAQSSSPEREEIPREHSPVQLHKAIWVETHMGEEEEGEREGEKENNILEQEEEVFRADSPPVLAIPVTVIPDYDSTTQGAEDSPSTPSETLSSSGSLPGSTISQAAATGKFQTTSLQPEEPDIGTKTNQSSFQEKHKLREIRVTRKTVNLPSKHKNAYVSSEPSLDRNVSKGEEYGGDSVLTISDTTEVEPLPSFQNKNAELKEANLETFTTTDETPISDTNTLEHLVKEKIDSEASDLDDIALPSDMYKAKSQAAGSAIRGQEVSPAKPYKQGVKVAEEIQRTTASGAKTPSSATGSKAKNVTTKSKGSKEGTKMEKSTDITPQSENSKERTSCISPTLMKQDQSSSGSSGTTTSKSKIPKRSTSDADVKSPVTTDKPSLTDAASSSKLQKQRKTREALKSPVTTHKPGRKPSFEEAKGGKSVSGDISPTKNTSKTGKKFVKEKSDEDADAVHLINGVEKEQKECTEKTRHSSGKEGHLEINIPVASKTRLPISSPTRKKNDDVKQTSGSNYQKTSFGQTASDRAKRSSEQQGASPEERPGNETLPPLSESPKKGSILSTRQLKHMTKRSISQEDNDNSCVSPPPCKQEKTVSSKLPIQSENTKLQKSPVKESADSLSSLSKLPTRGQRGSDKLKSRKPQQSPTENSTTTKQDSNDNNNTVSDSASGNIFKFKSVSTEGEDIQSNTSKIKLKGKETNKLNSLTSPTDKNISKIQQRQNNEIITANAQVALSEAEDSLPSSEVAKAIPAQTETLGRQHEGKRQPKQRNEHIQSDNTTQDPLPEGSSEEVSISETIQLTCNIKPGLIQENEPNSAILAQETLQGNEPVNYMSVKPAVADTGHRDIMTHSDEEGILPSNVSFKATTEFTSNKQFAKKSIPAKFALKDQGAKPEDVLSATYIAVSGDANPASTDQQMENELFKDQITGLDNDILPFTLGTGSVKNAEVKEKRKEDLGRKSTEALGFQTETVSECELPKNVEYKLDKGPLLLAGELERPETDCKPNEKLNSAAADNTDLQSICKKELKGIAIEHKDEKEVTKPDKSSDLSSEEKSLLADSENRPQMVVTAVDEKSRETEQAKCVLHEAIASVVDTKNEDEILSKENNGNTETQQAEQRLKASAVKNEQEPKQLLTKEDNTDKVGKHANVEEKQTADGIKFQMVTAKVNKGKKSLPNEMSESKFRNQKDKKDIATDEIKDIQNTNGSAKSKCPNANLEQEPEIHEVKEKKMENSSLEIARTQELTENTSRKIHTAQELCSLSTNSEEWTERRDLPSKILVNKSGAETANSAVREKGEKNNNFLQQDPDTVRTQGLEKTSENQNEKTDKIQELKPNSTSAKGSKAKTDTKDSSAKSLNEMPTVVSNSDVRKQQTQKPVIVKSHDEDFTEVEKNKSKELKCPSTTLKQEPETIRSDKSSESQIQELECIRTKIFNAQGAKEQIETEEPSIKTLISETATSSDICIQHVEGPIIIGVQDKDTTKPDKNKLTESKCLNNELERETEGEQNKVPEKTMKSQKSDMTQELDSLSTSTEGEERTEKKDLRNKSEMETVNSEVNNQKEAVTARNLIKGIEKGKENKTTDLKHLDSKLQAKTSENQNMKTDTTQEVNPISTSAKGTDEKAETKDSSVKSEATNNNSEVGDQLAPRTIIDKIQDKDITKLQKKLSKESECSNTDFKQETQTVRKEKVSESQIHELKCVNAPGSKEKRATTDSSIKSLKNETVIENSNSNQTASIFKDELVEIKKPDESPDQSADSKAPNANQEEKPKSATKESIETKKDAKVPENLNQVYTLEKISSEHVQDENKVPKQEDQQINSSRLDVNQESEHIFVKDVSKTVSHKSDLSTNVQRNDENINKQIKTHSGLKEELQTLRKETILNVSGTAKPSSPSQGLQLKKESPSSWLDVEHKQKQKKEHKKRLNASASEDESLEVDDFDDFIRSIKESGIPFALPAKRRIRKKSPTPSPHFAMPAIKEDRFERTFDPDEFQFGLRKNGKSFRDPSPAMVIKQKAANREGRTLEKHAQDNAPSTPQDQMKSHDQVEGIHGVKQGTDSSKDERPNNGEEPGKLTSRLERMSILSSLLSSPRTSRKSKEGTTSATNSPLSSNQQKDLPSLWKQGAVDSLPPGVDVDKQGGKNTDQAPLVGGDAGKVSESVFCPSAPPVPVFSEIKLPDHLEKYLKKDTNESEASQGSTQPIKMKSNPEGNTDMDQASIAGVHDVDPTLPSTAKNSQQNPPNAVFTTQKKIPAVRGFHKRPGKIVIHEHSQFGGEAYELYHDVEDTTMMKLSPVISVRVIRGCWLLYEKPGFQGRTIPLEEGPTENIVNIWAEQKTPTTQDQMGQPVPTEPVVIGSIRLAVRDYSIPRIDLFAEVNGLGRMSSYCDETVEIGSYGIPQSTGSIKVHSGVWLVYSDPGFGGLVAVVEVGEYPCPETWGFPEPFIGSLRPLQMGPIKVEHPNEVKALVFEKPNFEGESIEVEGDVYNLQTQGDEVRDNPDQNKTRLPTVGSIRILGGLWVGYQEADFEGEQFILEEGEYPHYSDWGGSEDELLSLRPVRADFVSPQVKLFNGLNFDELGLSLDLLGPVINMEDISYGIRTQSVSVMGGVWVAFEKPGFSGQLYVLEKGLYANPEDWGAQNFKISSIQPVFHDMLMGTTKFKVQLYSEPNFQGRVMALEDSVSALDEDFLPRSCKVLAGSWVAYEGSSFKDNMCVLEEGEYPSTEAMGFLSSDSTICSIQTTGHEFSLPSVMLFSKVGCKGRRVVLTSGAVNLQQAGLDTHIRSLVVEGGMWVLYEASNYRGRQLLLQPSEVGDLCKFSGWQQIGSLRPLHQKPMYFHLRNKETGCLMSLTGALDDIKLMRVQAIEETAGVEQVWLYRDGQVTCKLVEDCYLETTGGVVMAGSRLCVSPEQGKENQLWNITPDGLVRCLLKPDLVLEVKGGHQYDKNQVILNTFDERKLNQRWILEVL</sequence>
<feature type="compositionally biased region" description="Polar residues" evidence="3">
    <location>
        <begin position="2011"/>
        <end position="2022"/>
    </location>
</feature>
<dbReference type="Pfam" id="PF00030">
    <property type="entry name" value="Crystall"/>
    <property type="match status" value="6"/>
</dbReference>
<feature type="region of interest" description="Disordered" evidence="3">
    <location>
        <begin position="1324"/>
        <end position="1355"/>
    </location>
</feature>
<feature type="compositionally biased region" description="Basic and acidic residues" evidence="3">
    <location>
        <begin position="1606"/>
        <end position="1620"/>
    </location>
</feature>
<dbReference type="InterPro" id="IPR001064">
    <property type="entry name" value="Beta/gamma_crystallin"/>
</dbReference>
<feature type="compositionally biased region" description="Low complexity" evidence="3">
    <location>
        <begin position="2363"/>
        <end position="2374"/>
    </location>
</feature>
<feature type="compositionally biased region" description="Polar residues" evidence="3">
    <location>
        <begin position="2166"/>
        <end position="2181"/>
    </location>
</feature>
<feature type="compositionally biased region" description="Low complexity" evidence="3">
    <location>
        <begin position="377"/>
        <end position="397"/>
    </location>
</feature>
<feature type="domain" description="Beta/gamma crystallin 'Greek key'" evidence="4">
    <location>
        <begin position="2689"/>
        <end position="2731"/>
    </location>
</feature>
<feature type="compositionally biased region" description="Polar residues" evidence="3">
    <location>
        <begin position="398"/>
        <end position="411"/>
    </location>
</feature>
<gene>
    <name evidence="5" type="ORF">EXN66_Car017217</name>
</gene>
<evidence type="ECO:0000259" key="4">
    <source>
        <dbReference type="PROSITE" id="PS50915"/>
    </source>
</evidence>
<feature type="region of interest" description="Disordered" evidence="3">
    <location>
        <begin position="1393"/>
        <end position="1444"/>
    </location>
</feature>
<feature type="region of interest" description="Disordered" evidence="3">
    <location>
        <begin position="31"/>
        <end position="74"/>
    </location>
</feature>
<feature type="domain" description="Beta/gamma crystallin 'Greek key'" evidence="4">
    <location>
        <begin position="2543"/>
        <end position="2582"/>
    </location>
</feature>
<feature type="compositionally biased region" description="Basic and acidic residues" evidence="3">
    <location>
        <begin position="603"/>
        <end position="614"/>
    </location>
</feature>
<feature type="domain" description="Beta/gamma crystallin 'Greek key'" evidence="4">
    <location>
        <begin position="2977"/>
        <end position="3021"/>
    </location>
</feature>
<accession>A0A6G1QGL1</accession>
<feature type="domain" description="Beta/gamma crystallin 'Greek key'" evidence="4">
    <location>
        <begin position="2939"/>
        <end position="2976"/>
    </location>
</feature>
<feature type="compositionally biased region" description="Basic and acidic residues" evidence="3">
    <location>
        <begin position="2084"/>
        <end position="2100"/>
    </location>
</feature>
<feature type="region of interest" description="Disordered" evidence="3">
    <location>
        <begin position="1859"/>
        <end position="1936"/>
    </location>
</feature>
<feature type="compositionally biased region" description="Basic and acidic residues" evidence="3">
    <location>
        <begin position="1905"/>
        <end position="1917"/>
    </location>
</feature>
<feature type="compositionally biased region" description="Basic and acidic residues" evidence="3">
    <location>
        <begin position="1049"/>
        <end position="1066"/>
    </location>
</feature>
<feature type="compositionally biased region" description="Basic and acidic residues" evidence="3">
    <location>
        <begin position="1324"/>
        <end position="1352"/>
    </location>
</feature>
<feature type="region of interest" description="Disordered" evidence="3">
    <location>
        <begin position="1042"/>
        <end position="1085"/>
    </location>
</feature>
<keyword evidence="2" id="KW-0677">Repeat</keyword>
<dbReference type="Proteomes" id="UP000503349">
    <property type="component" value="Chromosome 16"/>
</dbReference>
<evidence type="ECO:0000256" key="1">
    <source>
        <dbReference type="ARBA" id="ARBA00009646"/>
    </source>
</evidence>
<dbReference type="EMBL" id="CM015727">
    <property type="protein sequence ID" value="KAF3701529.1"/>
    <property type="molecule type" value="Genomic_DNA"/>
</dbReference>
<feature type="compositionally biased region" description="Polar residues" evidence="3">
    <location>
        <begin position="888"/>
        <end position="901"/>
    </location>
</feature>
<feature type="compositionally biased region" description="Polar residues" evidence="3">
    <location>
        <begin position="1879"/>
        <end position="1904"/>
    </location>
</feature>
<dbReference type="SUPFAM" id="SSF50370">
    <property type="entry name" value="Ricin B-like lectins"/>
    <property type="match status" value="1"/>
</dbReference>
<feature type="compositionally biased region" description="Polar residues" evidence="3">
    <location>
        <begin position="993"/>
        <end position="1009"/>
    </location>
</feature>
<feature type="compositionally biased region" description="Basic residues" evidence="3">
    <location>
        <begin position="2198"/>
        <end position="2208"/>
    </location>
</feature>
<feature type="compositionally biased region" description="Basic and acidic residues" evidence="3">
    <location>
        <begin position="2261"/>
        <end position="2271"/>
    </location>
</feature>
<feature type="region of interest" description="Disordered" evidence="3">
    <location>
        <begin position="446"/>
        <end position="479"/>
    </location>
</feature>
<feature type="compositionally biased region" description="Basic and acidic residues" evidence="3">
    <location>
        <begin position="1859"/>
        <end position="1878"/>
    </location>
</feature>
<feature type="domain" description="Beta/gamma crystallin 'Greek key'" evidence="4">
    <location>
        <begin position="2743"/>
        <end position="2795"/>
    </location>
</feature>
<feature type="compositionally biased region" description="Basic and acidic residues" evidence="3">
    <location>
        <begin position="1669"/>
        <end position="1687"/>
    </location>
</feature>
<feature type="domain" description="Beta/gamma crystallin 'Greek key'" evidence="4">
    <location>
        <begin position="2583"/>
        <end position="2615"/>
    </location>
</feature>
<reference evidence="6" key="2">
    <citation type="submission" date="2019-02" db="EMBL/GenBank/DDBJ databases">
        <title>Opniocepnalus argus Var Kimnra genome.</title>
        <authorList>
            <person name="Zhou C."/>
            <person name="Xiao S."/>
        </authorList>
    </citation>
    <scope>NUCLEOTIDE SEQUENCE [LARGE SCALE GENOMIC DNA]</scope>
</reference>
<name>A0A6G1QGL1_CHAAH</name>
<comment type="similarity">
    <text evidence="1">Belongs to the beta/gamma-crystallin family.</text>
</comment>
<evidence type="ECO:0000256" key="3">
    <source>
        <dbReference type="SAM" id="MobiDB-lite"/>
    </source>
</evidence>
<feature type="compositionally biased region" description="Low complexity" evidence="3">
    <location>
        <begin position="640"/>
        <end position="652"/>
    </location>
</feature>
<feature type="region of interest" description="Disordered" evidence="3">
    <location>
        <begin position="1459"/>
        <end position="1482"/>
    </location>
</feature>
<feature type="domain" description="Beta/gamma crystallin 'Greek key'" evidence="4">
    <location>
        <begin position="3068"/>
        <end position="3109"/>
    </location>
</feature>
<feature type="compositionally biased region" description="Polar residues" evidence="3">
    <location>
        <begin position="135"/>
        <end position="149"/>
    </location>
</feature>
<feature type="region of interest" description="Disordered" evidence="3">
    <location>
        <begin position="1551"/>
        <end position="1709"/>
    </location>
</feature>
<feature type="compositionally biased region" description="Basic and acidic residues" evidence="3">
    <location>
        <begin position="2341"/>
        <end position="2362"/>
    </location>
</feature>
<feature type="compositionally biased region" description="Basic and acidic residues" evidence="3">
    <location>
        <begin position="1416"/>
        <end position="1444"/>
    </location>
</feature>
<dbReference type="GO" id="GO:0002088">
    <property type="term" value="P:lens development in camera-type eye"/>
    <property type="evidence" value="ECO:0007669"/>
    <property type="project" value="TreeGrafter"/>
</dbReference>
<feature type="compositionally biased region" description="Basic and acidic residues" evidence="3">
    <location>
        <begin position="1695"/>
        <end position="1706"/>
    </location>
</feature>
<feature type="compositionally biased region" description="Basic and acidic residues" evidence="3">
    <location>
        <begin position="753"/>
        <end position="774"/>
    </location>
</feature>
<dbReference type="InterPro" id="IPR011024">
    <property type="entry name" value="G_crystallin-like"/>
</dbReference>
<feature type="compositionally biased region" description="Basic and acidic residues" evidence="3">
    <location>
        <begin position="1822"/>
        <end position="1837"/>
    </location>
</feature>
<feature type="compositionally biased region" description="Polar residues" evidence="3">
    <location>
        <begin position="2473"/>
        <end position="2482"/>
    </location>
</feature>
<feature type="compositionally biased region" description="Polar residues" evidence="3">
    <location>
        <begin position="1394"/>
        <end position="1406"/>
    </location>
</feature>
<protein>
    <submittedName>
        <fullName evidence="5">Beta/gamma crystallin domain-containing protein 1</fullName>
    </submittedName>
</protein>
<proteinExistence type="inferred from homology"/>
<feature type="compositionally biased region" description="Basic and acidic residues" evidence="3">
    <location>
        <begin position="1469"/>
        <end position="1482"/>
    </location>
</feature>
<feature type="compositionally biased region" description="Basic and acidic residues" evidence="3">
    <location>
        <begin position="2152"/>
        <end position="2164"/>
    </location>
</feature>
<feature type="compositionally biased region" description="Basic and acidic residues" evidence="3">
    <location>
        <begin position="2113"/>
        <end position="2131"/>
    </location>
</feature>
<feature type="compositionally biased region" description="Basic and acidic residues" evidence="3">
    <location>
        <begin position="2183"/>
        <end position="2197"/>
    </location>
</feature>
<dbReference type="PROSITE" id="PS50231">
    <property type="entry name" value="RICIN_B_LECTIN"/>
    <property type="match status" value="1"/>
</dbReference>
<feature type="compositionally biased region" description="Polar residues" evidence="3">
    <location>
        <begin position="2039"/>
        <end position="2050"/>
    </location>
</feature>
<dbReference type="GO" id="GO:0005212">
    <property type="term" value="F:structural constituent of eye lens"/>
    <property type="evidence" value="ECO:0007669"/>
    <property type="project" value="TreeGrafter"/>
</dbReference>
<feature type="compositionally biased region" description="Polar residues" evidence="3">
    <location>
        <begin position="934"/>
        <end position="947"/>
    </location>
</feature>
<feature type="region of interest" description="Disordered" evidence="3">
    <location>
        <begin position="546"/>
        <end position="1009"/>
    </location>
</feature>
<evidence type="ECO:0000313" key="6">
    <source>
        <dbReference type="Proteomes" id="UP000503349"/>
    </source>
</evidence>
<organism evidence="5 6">
    <name type="scientific">Channa argus</name>
    <name type="common">Northern snakehead</name>
    <name type="synonym">Ophicephalus argus</name>
    <dbReference type="NCBI Taxonomy" id="215402"/>
    <lineage>
        <taxon>Eukaryota</taxon>
        <taxon>Metazoa</taxon>
        <taxon>Chordata</taxon>
        <taxon>Craniata</taxon>
        <taxon>Vertebrata</taxon>
        <taxon>Euteleostomi</taxon>
        <taxon>Actinopterygii</taxon>
        <taxon>Neopterygii</taxon>
        <taxon>Teleostei</taxon>
        <taxon>Neoteleostei</taxon>
        <taxon>Acanthomorphata</taxon>
        <taxon>Anabantaria</taxon>
        <taxon>Anabantiformes</taxon>
        <taxon>Channoidei</taxon>
        <taxon>Channidae</taxon>
        <taxon>Channa</taxon>
    </lineage>
</organism>
<feature type="domain" description="Beta/gamma crystallin 'Greek key'" evidence="4">
    <location>
        <begin position="2887"/>
        <end position="2929"/>
    </location>
</feature>
<feature type="compositionally biased region" description="Basic and acidic residues" evidence="3">
    <location>
        <begin position="1785"/>
        <end position="1806"/>
    </location>
</feature>
<feature type="region of interest" description="Disordered" evidence="3">
    <location>
        <begin position="2469"/>
        <end position="2524"/>
    </location>
</feature>
<feature type="region of interest" description="Disordered" evidence="3">
    <location>
        <begin position="325"/>
        <end position="434"/>
    </location>
</feature>
<feature type="compositionally biased region" description="Low complexity" evidence="3">
    <location>
        <begin position="950"/>
        <end position="961"/>
    </location>
</feature>
<feature type="compositionally biased region" description="Polar residues" evidence="3">
    <location>
        <begin position="628"/>
        <end position="639"/>
    </location>
</feature>
<feature type="compositionally biased region" description="Polar residues" evidence="3">
    <location>
        <begin position="1651"/>
        <end position="1664"/>
    </location>
</feature>
<feature type="compositionally biased region" description="Polar residues" evidence="3">
    <location>
        <begin position="720"/>
        <end position="730"/>
    </location>
</feature>
<dbReference type="Gene3D" id="2.80.10.50">
    <property type="match status" value="1"/>
</dbReference>
<feature type="compositionally biased region" description="Polar residues" evidence="3">
    <location>
        <begin position="1838"/>
        <end position="1847"/>
    </location>
</feature>
<dbReference type="SMART" id="SM00247">
    <property type="entry name" value="XTALbg"/>
    <property type="match status" value="6"/>
</dbReference>
<feature type="compositionally biased region" description="Polar residues" evidence="3">
    <location>
        <begin position="1918"/>
        <end position="1928"/>
    </location>
</feature>
<feature type="compositionally biased region" description="Basic and acidic residues" evidence="3">
    <location>
        <begin position="2051"/>
        <end position="2071"/>
    </location>
</feature>
<dbReference type="InterPro" id="IPR035992">
    <property type="entry name" value="Ricin_B-like_lectins"/>
</dbReference>
<dbReference type="GO" id="GO:0007601">
    <property type="term" value="P:visual perception"/>
    <property type="evidence" value="ECO:0007669"/>
    <property type="project" value="TreeGrafter"/>
</dbReference>
<feature type="compositionally biased region" description="Polar residues" evidence="3">
    <location>
        <begin position="2510"/>
        <end position="2524"/>
    </location>
</feature>
<dbReference type="Gene3D" id="2.60.20.10">
    <property type="entry name" value="Crystallins"/>
    <property type="match status" value="6"/>
</dbReference>
<feature type="domain" description="Beta/gamma crystallin 'Greek key'" evidence="4">
    <location>
        <begin position="2796"/>
        <end position="2838"/>
    </location>
</feature>
<dbReference type="PROSITE" id="PS50915">
    <property type="entry name" value="CRYSTALLIN_BETA_GAMMA"/>
    <property type="match status" value="9"/>
</dbReference>
<feature type="compositionally biased region" description="Polar residues" evidence="3">
    <location>
        <begin position="2101"/>
        <end position="2111"/>
    </location>
</feature>
<feature type="region of interest" description="Disordered" evidence="3">
    <location>
        <begin position="1953"/>
        <end position="2217"/>
    </location>
</feature>
<feature type="compositionally biased region" description="Low complexity" evidence="3">
    <location>
        <begin position="44"/>
        <end position="56"/>
    </location>
</feature>
<feature type="compositionally biased region" description="Basic and acidic residues" evidence="3">
    <location>
        <begin position="1953"/>
        <end position="1985"/>
    </location>
</feature>
<feature type="compositionally biased region" description="Polar residues" evidence="3">
    <location>
        <begin position="577"/>
        <end position="597"/>
    </location>
</feature>
<feature type="compositionally biased region" description="Polar residues" evidence="3">
    <location>
        <begin position="667"/>
        <end position="684"/>
    </location>
</feature>
<feature type="compositionally biased region" description="Basic and acidic residues" evidence="3">
    <location>
        <begin position="2024"/>
        <end position="2036"/>
    </location>
</feature>
<feature type="compositionally biased region" description="Polar residues" evidence="3">
    <location>
        <begin position="1807"/>
        <end position="1820"/>
    </location>
</feature>
<feature type="region of interest" description="Disordered" evidence="3">
    <location>
        <begin position="135"/>
        <end position="157"/>
    </location>
</feature>
<feature type="region of interest" description="Disordered" evidence="3">
    <location>
        <begin position="1763"/>
        <end position="1847"/>
    </location>
</feature>
<feature type="compositionally biased region" description="Polar residues" evidence="3">
    <location>
        <begin position="969"/>
        <end position="983"/>
    </location>
</feature>
<dbReference type="PANTHER" id="PTHR11818">
    <property type="entry name" value="BETA/GAMMA CRYSTALLIN"/>
    <property type="match status" value="1"/>
</dbReference>
<feature type="compositionally biased region" description="Basic and acidic residues" evidence="3">
    <location>
        <begin position="2300"/>
        <end position="2312"/>
    </location>
</feature>
<evidence type="ECO:0000256" key="2">
    <source>
        <dbReference type="ARBA" id="ARBA00022737"/>
    </source>
</evidence>
<dbReference type="InterPro" id="IPR050252">
    <property type="entry name" value="Beta/Gamma-Crystallin"/>
</dbReference>